<comment type="caution">
    <text evidence="1">The sequence shown here is derived from an EMBL/GenBank/DDBJ whole genome shotgun (WGS) entry which is preliminary data.</text>
</comment>
<evidence type="ECO:0000313" key="2">
    <source>
        <dbReference type="Proteomes" id="UP000315677"/>
    </source>
</evidence>
<accession>A0A543DAF6</accession>
<name>A0A543DAF6_9PSEU</name>
<evidence type="ECO:0000313" key="1">
    <source>
        <dbReference type="EMBL" id="TQM06321.1"/>
    </source>
</evidence>
<dbReference type="RefSeq" id="WP_142060104.1">
    <property type="nucleotide sequence ID" value="NZ_VFPA01000004.1"/>
</dbReference>
<reference evidence="1 2" key="1">
    <citation type="submission" date="2019-06" db="EMBL/GenBank/DDBJ databases">
        <title>Sequencing the genomes of 1000 actinobacteria strains.</title>
        <authorList>
            <person name="Klenk H.-P."/>
        </authorList>
    </citation>
    <scope>NUCLEOTIDE SEQUENCE [LARGE SCALE GENOMIC DNA]</scope>
    <source>
        <strain evidence="1 2">DSM 45301</strain>
    </source>
</reference>
<sequence length="61" mass="6801">MSVTVDEGVLAEPRPCARCSQPSLLWVAGRCADCIAQLGLQDDSTEYQAWKNDVREEFGRK</sequence>
<dbReference type="AlphaFoldDB" id="A0A543DAF6"/>
<dbReference type="Proteomes" id="UP000315677">
    <property type="component" value="Unassembled WGS sequence"/>
</dbReference>
<proteinExistence type="predicted"/>
<keyword evidence="2" id="KW-1185">Reference proteome</keyword>
<organism evidence="1 2">
    <name type="scientific">Pseudonocardia kunmingensis</name>
    <dbReference type="NCBI Taxonomy" id="630975"/>
    <lineage>
        <taxon>Bacteria</taxon>
        <taxon>Bacillati</taxon>
        <taxon>Actinomycetota</taxon>
        <taxon>Actinomycetes</taxon>
        <taxon>Pseudonocardiales</taxon>
        <taxon>Pseudonocardiaceae</taxon>
        <taxon>Pseudonocardia</taxon>
    </lineage>
</organism>
<protein>
    <submittedName>
        <fullName evidence="1">Uncharacterized protein</fullName>
    </submittedName>
</protein>
<dbReference type="OrthoDB" id="3577207at2"/>
<gene>
    <name evidence="1" type="ORF">FB558_6571</name>
</gene>
<dbReference type="EMBL" id="VFPA01000004">
    <property type="protein sequence ID" value="TQM06321.1"/>
    <property type="molecule type" value="Genomic_DNA"/>
</dbReference>